<sequence length="167" mass="19015">MSETSTPASTSTSATTPGNETLNLADEVKKYNTAQDYQTHEIQDINKHFKHCILFRMENYGSLVVYKLESIQSNTNNIYPRDLFASQKTRSGVVSSKILSKISSNSRVRTKQSGENEKRDDDGFHYPYKSLRNPPHHRINKKALDKGSEEYQTLRNSVNKVWAQSLG</sequence>
<gene>
    <name evidence="2" type="ORF">RhiirC2_780501</name>
</gene>
<feature type="region of interest" description="Disordered" evidence="1">
    <location>
        <begin position="1"/>
        <end position="22"/>
    </location>
</feature>
<proteinExistence type="predicted"/>
<name>A0A2N1N7C6_9GLOM</name>
<dbReference type="VEuPathDB" id="FungiDB:RhiirA1_466183"/>
<evidence type="ECO:0000256" key="1">
    <source>
        <dbReference type="SAM" id="MobiDB-lite"/>
    </source>
</evidence>
<comment type="caution">
    <text evidence="2">The sequence shown here is derived from an EMBL/GenBank/DDBJ whole genome shotgun (WGS) entry which is preliminary data.</text>
</comment>
<accession>A0A2N1N7C6</accession>
<feature type="compositionally biased region" description="Low complexity" evidence="1">
    <location>
        <begin position="1"/>
        <end position="17"/>
    </location>
</feature>
<reference evidence="2 3" key="1">
    <citation type="submission" date="2016-04" db="EMBL/GenBank/DDBJ databases">
        <title>Genome analyses suggest a sexual origin of heterokaryosis in a supposedly ancient asexual fungus.</title>
        <authorList>
            <person name="Ropars J."/>
            <person name="Sedzielewska K."/>
            <person name="Noel J."/>
            <person name="Charron P."/>
            <person name="Farinelli L."/>
            <person name="Marton T."/>
            <person name="Kruger M."/>
            <person name="Pelin A."/>
            <person name="Brachmann A."/>
            <person name="Corradi N."/>
        </authorList>
    </citation>
    <scope>NUCLEOTIDE SEQUENCE [LARGE SCALE GENOMIC DNA]</scope>
    <source>
        <strain evidence="2 3">C2</strain>
    </source>
</reference>
<dbReference type="VEuPathDB" id="FungiDB:FUN_004102"/>
<dbReference type="EMBL" id="LLXL01000682">
    <property type="protein sequence ID" value="PKK69842.1"/>
    <property type="molecule type" value="Genomic_DNA"/>
</dbReference>
<feature type="compositionally biased region" description="Basic and acidic residues" evidence="1">
    <location>
        <begin position="112"/>
        <end position="124"/>
    </location>
</feature>
<dbReference type="AlphaFoldDB" id="A0A2N1N7C6"/>
<dbReference type="VEuPathDB" id="FungiDB:RhiirFUN_006253"/>
<dbReference type="Proteomes" id="UP000233469">
    <property type="component" value="Unassembled WGS sequence"/>
</dbReference>
<evidence type="ECO:0000313" key="2">
    <source>
        <dbReference type="EMBL" id="PKK69842.1"/>
    </source>
</evidence>
<feature type="region of interest" description="Disordered" evidence="1">
    <location>
        <begin position="104"/>
        <end position="139"/>
    </location>
</feature>
<organism evidence="2 3">
    <name type="scientific">Rhizophagus irregularis</name>
    <dbReference type="NCBI Taxonomy" id="588596"/>
    <lineage>
        <taxon>Eukaryota</taxon>
        <taxon>Fungi</taxon>
        <taxon>Fungi incertae sedis</taxon>
        <taxon>Mucoromycota</taxon>
        <taxon>Glomeromycotina</taxon>
        <taxon>Glomeromycetes</taxon>
        <taxon>Glomerales</taxon>
        <taxon>Glomeraceae</taxon>
        <taxon>Rhizophagus</taxon>
    </lineage>
</organism>
<protein>
    <submittedName>
        <fullName evidence="2">Uncharacterized protein</fullName>
    </submittedName>
</protein>
<reference evidence="2 3" key="2">
    <citation type="submission" date="2017-10" db="EMBL/GenBank/DDBJ databases">
        <title>Extensive intraspecific genome diversity in a model arbuscular mycorrhizal fungus.</title>
        <authorList>
            <person name="Chen E.C.H."/>
            <person name="Morin E."/>
            <person name="Baudet D."/>
            <person name="Noel J."/>
            <person name="Ndikumana S."/>
            <person name="Charron P."/>
            <person name="St-Onge C."/>
            <person name="Giorgi J."/>
            <person name="Grigoriev I.V."/>
            <person name="Roux C."/>
            <person name="Martin F.M."/>
            <person name="Corradi N."/>
        </authorList>
    </citation>
    <scope>NUCLEOTIDE SEQUENCE [LARGE SCALE GENOMIC DNA]</scope>
    <source>
        <strain evidence="2 3">C2</strain>
    </source>
</reference>
<evidence type="ECO:0000313" key="3">
    <source>
        <dbReference type="Proteomes" id="UP000233469"/>
    </source>
</evidence>